<protein>
    <submittedName>
        <fullName evidence="3">Zinc carboxypeptidase family protein</fullName>
    </submittedName>
</protein>
<dbReference type="HOGENOM" id="CLU_689823_0_0_1"/>
<evidence type="ECO:0000256" key="2">
    <source>
        <dbReference type="SAM" id="MobiDB-lite"/>
    </source>
</evidence>
<dbReference type="RefSeq" id="XP_001020384.1">
    <property type="nucleotide sequence ID" value="XM_001020384.3"/>
</dbReference>
<sequence length="400" mass="47306">MNQLIQEKDKALKCTKHKKKQIELIQVINTERENPNKSFFYCTSCILEDKSFDNSKYLQLDDIVDEGDKSVINRWPPINDYQIIEQLIDLCIREDDTVNIQRKIVDFFDKMRHDILCKLEIIQKKMINQSLENPLSKQKIVKQYQDISNIINLRQLILNQEGQSTEELQERYKQLVKEMELKKDQSTNNLESLLKLSQDLNINFQQAAQMRDEILSQIDQITFFDQNFYSSQYLQAKKSSCEQIVDQILTLVSNKTNFCSDTFLSSLRKQLQQANPDLLTSISHQIFQGNKSPIDFDRLNEEQLEQIRKYVHHSVKLTKDKNYENLIKDSAQIKNFISLITSGLYQFDNDQRLQLNQFFIEVFPFLKKLNLNSRNSSNSFINNQQLKPQQKDARASFKFW</sequence>
<dbReference type="KEGG" id="tet:TTHERM_00798000"/>
<feature type="coiled-coil region" evidence="1">
    <location>
        <begin position="158"/>
        <end position="196"/>
    </location>
</feature>
<accession>Q23UC6</accession>
<dbReference type="EMBL" id="GG662628">
    <property type="protein sequence ID" value="EAS00139.1"/>
    <property type="molecule type" value="Genomic_DNA"/>
</dbReference>
<dbReference type="Proteomes" id="UP000009168">
    <property type="component" value="Unassembled WGS sequence"/>
</dbReference>
<feature type="compositionally biased region" description="Basic and acidic residues" evidence="2">
    <location>
        <begin position="389"/>
        <end position="400"/>
    </location>
</feature>
<keyword evidence="3" id="KW-0645">Protease</keyword>
<organism evidence="3 4">
    <name type="scientific">Tetrahymena thermophila (strain SB210)</name>
    <dbReference type="NCBI Taxonomy" id="312017"/>
    <lineage>
        <taxon>Eukaryota</taxon>
        <taxon>Sar</taxon>
        <taxon>Alveolata</taxon>
        <taxon>Ciliophora</taxon>
        <taxon>Intramacronucleata</taxon>
        <taxon>Oligohymenophorea</taxon>
        <taxon>Hymenostomatida</taxon>
        <taxon>Tetrahymenina</taxon>
        <taxon>Tetrahymenidae</taxon>
        <taxon>Tetrahymena</taxon>
    </lineage>
</organism>
<dbReference type="GO" id="GO:0004180">
    <property type="term" value="F:carboxypeptidase activity"/>
    <property type="evidence" value="ECO:0007669"/>
    <property type="project" value="UniProtKB-KW"/>
</dbReference>
<evidence type="ECO:0000313" key="4">
    <source>
        <dbReference type="Proteomes" id="UP000009168"/>
    </source>
</evidence>
<keyword evidence="4" id="KW-1185">Reference proteome</keyword>
<name>Q23UC6_TETTS</name>
<gene>
    <name evidence="3" type="ORF">TTHERM_00798000</name>
</gene>
<keyword evidence="3" id="KW-0121">Carboxypeptidase</keyword>
<keyword evidence="1" id="KW-0175">Coiled coil</keyword>
<dbReference type="InParanoid" id="Q23UC6"/>
<proteinExistence type="predicted"/>
<evidence type="ECO:0000256" key="1">
    <source>
        <dbReference type="SAM" id="Coils"/>
    </source>
</evidence>
<evidence type="ECO:0000313" key="3">
    <source>
        <dbReference type="EMBL" id="EAS00139.1"/>
    </source>
</evidence>
<reference evidence="4" key="1">
    <citation type="journal article" date="2006" name="PLoS Biol.">
        <title>Macronuclear genome sequence of the ciliate Tetrahymena thermophila, a model eukaryote.</title>
        <authorList>
            <person name="Eisen J.A."/>
            <person name="Coyne R.S."/>
            <person name="Wu M."/>
            <person name="Wu D."/>
            <person name="Thiagarajan M."/>
            <person name="Wortman J.R."/>
            <person name="Badger J.H."/>
            <person name="Ren Q."/>
            <person name="Amedeo P."/>
            <person name="Jones K.M."/>
            <person name="Tallon L.J."/>
            <person name="Delcher A.L."/>
            <person name="Salzberg S.L."/>
            <person name="Silva J.C."/>
            <person name="Haas B.J."/>
            <person name="Majoros W.H."/>
            <person name="Farzad M."/>
            <person name="Carlton J.M."/>
            <person name="Smith R.K. Jr."/>
            <person name="Garg J."/>
            <person name="Pearlman R.E."/>
            <person name="Karrer K.M."/>
            <person name="Sun L."/>
            <person name="Manning G."/>
            <person name="Elde N.C."/>
            <person name="Turkewitz A.P."/>
            <person name="Asai D.J."/>
            <person name="Wilkes D.E."/>
            <person name="Wang Y."/>
            <person name="Cai H."/>
            <person name="Collins K."/>
            <person name="Stewart B.A."/>
            <person name="Lee S.R."/>
            <person name="Wilamowska K."/>
            <person name="Weinberg Z."/>
            <person name="Ruzzo W.L."/>
            <person name="Wloga D."/>
            <person name="Gaertig J."/>
            <person name="Frankel J."/>
            <person name="Tsao C.-C."/>
            <person name="Gorovsky M.A."/>
            <person name="Keeling P.J."/>
            <person name="Waller R.F."/>
            <person name="Patron N.J."/>
            <person name="Cherry J.M."/>
            <person name="Stover N.A."/>
            <person name="Krieger C.J."/>
            <person name="del Toro C."/>
            <person name="Ryder H.F."/>
            <person name="Williamson S.C."/>
            <person name="Barbeau R.A."/>
            <person name="Hamilton E.P."/>
            <person name="Orias E."/>
        </authorList>
    </citation>
    <scope>NUCLEOTIDE SEQUENCE [LARGE SCALE GENOMIC DNA]</scope>
    <source>
        <strain evidence="4">SB210</strain>
    </source>
</reference>
<keyword evidence="3" id="KW-0378">Hydrolase</keyword>
<dbReference type="GeneID" id="7827720"/>
<feature type="region of interest" description="Disordered" evidence="2">
    <location>
        <begin position="380"/>
        <end position="400"/>
    </location>
</feature>
<dbReference type="AlphaFoldDB" id="Q23UC6"/>